<dbReference type="InterPro" id="IPR032710">
    <property type="entry name" value="NTF2-like_dom_sf"/>
</dbReference>
<evidence type="ECO:0000313" key="3">
    <source>
        <dbReference type="Proteomes" id="UP001550348"/>
    </source>
</evidence>
<keyword evidence="3" id="KW-1185">Reference proteome</keyword>
<accession>A0ABV2VYN2</accession>
<comment type="caution">
    <text evidence="2">The sequence shown here is derived from an EMBL/GenBank/DDBJ whole genome shotgun (WGS) entry which is preliminary data.</text>
</comment>
<dbReference type="SUPFAM" id="SSF54427">
    <property type="entry name" value="NTF2-like"/>
    <property type="match status" value="1"/>
</dbReference>
<protein>
    <submittedName>
        <fullName evidence="2">Nuclear transport factor 2 family protein</fullName>
    </submittedName>
</protein>
<proteinExistence type="predicted"/>
<sequence>MTETDTAAIAAGIDDMYDAFLAGDTRRFDTHLHPEVTTWETHLPGPLRTRAELDAYRAQRDSADARPALDRLAPEELRVDVWGDVAVARYVLVSVPAGGGQAQHTRVTDVMRRTDDGWRIAHHHAELIRAEAA</sequence>
<evidence type="ECO:0000313" key="2">
    <source>
        <dbReference type="EMBL" id="MEU0156671.1"/>
    </source>
</evidence>
<feature type="domain" description="SnoaL-like" evidence="1">
    <location>
        <begin position="10"/>
        <end position="125"/>
    </location>
</feature>
<organism evidence="2 3">
    <name type="scientific">Micromonospora fulviviridis</name>
    <dbReference type="NCBI Taxonomy" id="47860"/>
    <lineage>
        <taxon>Bacteria</taxon>
        <taxon>Bacillati</taxon>
        <taxon>Actinomycetota</taxon>
        <taxon>Actinomycetes</taxon>
        <taxon>Micromonosporales</taxon>
        <taxon>Micromonosporaceae</taxon>
        <taxon>Micromonospora</taxon>
    </lineage>
</organism>
<dbReference type="InterPro" id="IPR037401">
    <property type="entry name" value="SnoaL-like"/>
</dbReference>
<dbReference type="EMBL" id="JBEXRX010000214">
    <property type="protein sequence ID" value="MEU0156671.1"/>
    <property type="molecule type" value="Genomic_DNA"/>
</dbReference>
<dbReference type="Pfam" id="PF13474">
    <property type="entry name" value="SnoaL_3"/>
    <property type="match status" value="1"/>
</dbReference>
<dbReference type="RefSeq" id="WP_355668167.1">
    <property type="nucleotide sequence ID" value="NZ_JBEXRX010000214.1"/>
</dbReference>
<reference evidence="2 3" key="1">
    <citation type="submission" date="2024-06" db="EMBL/GenBank/DDBJ databases">
        <title>The Natural Products Discovery Center: Release of the First 8490 Sequenced Strains for Exploring Actinobacteria Biosynthetic Diversity.</title>
        <authorList>
            <person name="Kalkreuter E."/>
            <person name="Kautsar S.A."/>
            <person name="Yang D."/>
            <person name="Bader C.D."/>
            <person name="Teijaro C.N."/>
            <person name="Fluegel L."/>
            <person name="Davis C.M."/>
            <person name="Simpson J.R."/>
            <person name="Lauterbach L."/>
            <person name="Steele A.D."/>
            <person name="Gui C."/>
            <person name="Meng S."/>
            <person name="Li G."/>
            <person name="Viehrig K."/>
            <person name="Ye F."/>
            <person name="Su P."/>
            <person name="Kiefer A.F."/>
            <person name="Nichols A."/>
            <person name="Cepeda A.J."/>
            <person name="Yan W."/>
            <person name="Fan B."/>
            <person name="Jiang Y."/>
            <person name="Adhikari A."/>
            <person name="Zheng C.-J."/>
            <person name="Schuster L."/>
            <person name="Cowan T.M."/>
            <person name="Smanski M.J."/>
            <person name="Chevrette M.G."/>
            <person name="De Carvalho L.P.S."/>
            <person name="Shen B."/>
        </authorList>
    </citation>
    <scope>NUCLEOTIDE SEQUENCE [LARGE SCALE GENOMIC DNA]</scope>
    <source>
        <strain evidence="2 3">NPDC006286</strain>
    </source>
</reference>
<dbReference type="Proteomes" id="UP001550348">
    <property type="component" value="Unassembled WGS sequence"/>
</dbReference>
<name>A0ABV2VYN2_9ACTN</name>
<evidence type="ECO:0000259" key="1">
    <source>
        <dbReference type="Pfam" id="PF13474"/>
    </source>
</evidence>
<gene>
    <name evidence="2" type="ORF">ABZ071_33310</name>
</gene>
<dbReference type="Gene3D" id="3.10.450.50">
    <property type="match status" value="1"/>
</dbReference>